<dbReference type="EMBL" id="BABS01000018">
    <property type="protein sequence ID" value="GAA07952.1"/>
    <property type="molecule type" value="Genomic_DNA"/>
</dbReference>
<comment type="caution">
    <text evidence="1">The sequence shown here is derived from an EMBL/GenBank/DDBJ whole genome shotgun (WGS) entry which is preliminary data.</text>
</comment>
<accession>F7VC57</accession>
<protein>
    <submittedName>
        <fullName evidence="1">Uncharacterized protein</fullName>
    </submittedName>
</protein>
<dbReference type="Proteomes" id="UP000004319">
    <property type="component" value="Unassembled WGS sequence"/>
</dbReference>
<name>F7VC57_9PROT</name>
<evidence type="ECO:0000313" key="2">
    <source>
        <dbReference type="Proteomes" id="UP000004319"/>
    </source>
</evidence>
<organism evidence="1 2">
    <name type="scientific">Acetobacter tropicalis NBRC 101654</name>
    <dbReference type="NCBI Taxonomy" id="749388"/>
    <lineage>
        <taxon>Bacteria</taxon>
        <taxon>Pseudomonadati</taxon>
        <taxon>Pseudomonadota</taxon>
        <taxon>Alphaproteobacteria</taxon>
        <taxon>Acetobacterales</taxon>
        <taxon>Acetobacteraceae</taxon>
        <taxon>Acetobacter</taxon>
    </lineage>
</organism>
<gene>
    <name evidence="1" type="ORF">ATPR_0956</name>
</gene>
<proteinExistence type="predicted"/>
<evidence type="ECO:0000313" key="1">
    <source>
        <dbReference type="EMBL" id="GAA07952.1"/>
    </source>
</evidence>
<reference evidence="1 2" key="1">
    <citation type="journal article" date="2011" name="Biochem. Biophys. Res. Commun.">
        <title>Increased number of Arginine-based salt bridges contributes to the thermotolerance of thermotolerant acetic acid bacteria, Acetobacter tropicalis SKU1100.</title>
        <authorList>
            <person name="Matsutani M."/>
            <person name="Hirakawa H."/>
            <person name="Nishikura M."/>
            <person name="Soemphol W."/>
            <person name="Ali I.A.I."/>
            <person name="Yakushi T."/>
            <person name="Matsushita K."/>
        </authorList>
    </citation>
    <scope>NUCLEOTIDE SEQUENCE [LARGE SCALE GENOMIC DNA]</scope>
    <source>
        <strain evidence="1 2">NBRC 101654</strain>
    </source>
</reference>
<dbReference type="AlphaFoldDB" id="F7VC57"/>
<sequence length="38" mass="4550">MPRSEKTPVAFRTFCRVLRKCSFDFFQTVENMLFQAAF</sequence>